<protein>
    <submittedName>
        <fullName evidence="2">Transporter associated domain protein</fullName>
    </submittedName>
</protein>
<accession>A0A6N3BBL5</accession>
<gene>
    <name evidence="2" type="ORF">PGLFYP46_01612</name>
</gene>
<organism evidence="2">
    <name type="scientific">Peptoniphilus gorbachii</name>
    <dbReference type="NCBI Taxonomy" id="411567"/>
    <lineage>
        <taxon>Bacteria</taxon>
        <taxon>Bacillati</taxon>
        <taxon>Bacillota</taxon>
        <taxon>Tissierellia</taxon>
        <taxon>Tissierellales</taxon>
        <taxon>Peptoniphilaceae</taxon>
        <taxon>Peptoniphilus</taxon>
    </lineage>
</organism>
<keyword evidence="1" id="KW-0472">Membrane</keyword>
<keyword evidence="1" id="KW-0812">Transmembrane</keyword>
<dbReference type="EMBL" id="CACRUP010000017">
    <property type="protein sequence ID" value="VYT99937.1"/>
    <property type="molecule type" value="Genomic_DNA"/>
</dbReference>
<dbReference type="AlphaFoldDB" id="A0A6N3BBL5"/>
<proteinExistence type="predicted"/>
<keyword evidence="1" id="KW-1133">Transmembrane helix</keyword>
<reference evidence="2" key="1">
    <citation type="submission" date="2019-11" db="EMBL/GenBank/DDBJ databases">
        <authorList>
            <person name="Feng L."/>
        </authorList>
    </citation>
    <scope>NUCLEOTIDE SEQUENCE</scope>
    <source>
        <strain evidence="2">PgorbachiiLFYP46</strain>
    </source>
</reference>
<evidence type="ECO:0000313" key="2">
    <source>
        <dbReference type="EMBL" id="VYT99937.1"/>
    </source>
</evidence>
<feature type="transmembrane region" description="Helical" evidence="1">
    <location>
        <begin position="6"/>
        <end position="33"/>
    </location>
</feature>
<dbReference type="GO" id="GO:0050660">
    <property type="term" value="F:flavin adenine dinucleotide binding"/>
    <property type="evidence" value="ECO:0007669"/>
    <property type="project" value="InterPro"/>
</dbReference>
<feature type="transmembrane region" description="Helical" evidence="1">
    <location>
        <begin position="97"/>
        <end position="117"/>
    </location>
</feature>
<name>A0A6N3BBL5_9FIRM</name>
<feature type="transmembrane region" description="Helical" evidence="1">
    <location>
        <begin position="54"/>
        <end position="77"/>
    </location>
</feature>
<dbReference type="InterPro" id="IPR016169">
    <property type="entry name" value="FAD-bd_PCMH_sub2"/>
</dbReference>
<dbReference type="SUPFAM" id="SSF56176">
    <property type="entry name" value="FAD-binding/transporter-associated domain-like"/>
    <property type="match status" value="1"/>
</dbReference>
<dbReference type="InterPro" id="IPR036318">
    <property type="entry name" value="FAD-bd_PCMH-like_sf"/>
</dbReference>
<dbReference type="Gene3D" id="3.30.465.10">
    <property type="match status" value="1"/>
</dbReference>
<evidence type="ECO:0000256" key="1">
    <source>
        <dbReference type="SAM" id="Phobius"/>
    </source>
</evidence>
<dbReference type="RefSeq" id="WP_156701567.1">
    <property type="nucleotide sequence ID" value="NZ_CACRUP010000017.1"/>
</dbReference>
<sequence length="218" mass="24161">MNRNRYLVTLLRIVNIFEIVVSIMLIAGVIISVPDIMKYYLKILTSDATLSYKIFQNFLSHVLLLVIAIEFVVLMIAHTDTNIIHLILLVISRKMLVYSDNMVDLLIATIAIAVLFATRKFLLTGVSIDSAATEHNEYSASTPIKILNKKYGFDIDSGDATTLGGYVSALLIKNAEEAEMGTIVDDGENIFQIVKMATGGVIETISVESIDEKEKKNK</sequence>